<feature type="transmembrane region" description="Helical" evidence="1">
    <location>
        <begin position="69"/>
        <end position="90"/>
    </location>
</feature>
<dbReference type="Proteomes" id="UP000272474">
    <property type="component" value="Unassembled WGS sequence"/>
</dbReference>
<proteinExistence type="predicted"/>
<dbReference type="OrthoDB" id="3542908at2"/>
<evidence type="ECO:0008006" key="4">
    <source>
        <dbReference type="Google" id="ProtNLM"/>
    </source>
</evidence>
<name>A0A3A9YZ19_9ACTN</name>
<feature type="transmembrane region" description="Helical" evidence="1">
    <location>
        <begin position="37"/>
        <end position="57"/>
    </location>
</feature>
<keyword evidence="1" id="KW-1133">Transmembrane helix</keyword>
<protein>
    <recommendedName>
        <fullName evidence="4">ATP synthase protein I</fullName>
    </recommendedName>
</protein>
<sequence length="141" mass="14340">MQPNDVRIIRGAALPTAVVGVLGALAGAVVAGAEGALGVALGAAVAAAFFAIGLIALSEGGRRWPELLMGLAFVVYTTQLGLLLVLLLLLRDASFLNGRAFGAGVLVATVAWLTGQARANLRLKVPYVEPEPSTVAPGDRP</sequence>
<feature type="transmembrane region" description="Helical" evidence="1">
    <location>
        <begin position="12"/>
        <end position="31"/>
    </location>
</feature>
<keyword evidence="1" id="KW-0812">Transmembrane</keyword>
<keyword evidence="1" id="KW-0472">Membrane</keyword>
<organism evidence="2 3">
    <name type="scientific">Streptomyces hoynatensis</name>
    <dbReference type="NCBI Taxonomy" id="1141874"/>
    <lineage>
        <taxon>Bacteria</taxon>
        <taxon>Bacillati</taxon>
        <taxon>Actinomycetota</taxon>
        <taxon>Actinomycetes</taxon>
        <taxon>Kitasatosporales</taxon>
        <taxon>Streptomycetaceae</taxon>
        <taxon>Streptomyces</taxon>
    </lineage>
</organism>
<accession>A0A3A9YZ19</accession>
<gene>
    <name evidence="2" type="ORF">D7294_17810</name>
</gene>
<dbReference type="EMBL" id="RBAL01000009">
    <property type="protein sequence ID" value="RKN40924.1"/>
    <property type="molecule type" value="Genomic_DNA"/>
</dbReference>
<dbReference type="AlphaFoldDB" id="A0A3A9YZ19"/>
<comment type="caution">
    <text evidence="2">The sequence shown here is derived from an EMBL/GenBank/DDBJ whole genome shotgun (WGS) entry which is preliminary data.</text>
</comment>
<feature type="transmembrane region" description="Helical" evidence="1">
    <location>
        <begin position="96"/>
        <end position="114"/>
    </location>
</feature>
<evidence type="ECO:0000256" key="1">
    <source>
        <dbReference type="SAM" id="Phobius"/>
    </source>
</evidence>
<dbReference type="RefSeq" id="WP_120680854.1">
    <property type="nucleotide sequence ID" value="NZ_RBAL01000009.1"/>
</dbReference>
<evidence type="ECO:0000313" key="3">
    <source>
        <dbReference type="Proteomes" id="UP000272474"/>
    </source>
</evidence>
<reference evidence="2 3" key="1">
    <citation type="journal article" date="2014" name="Int. J. Syst. Evol. Microbiol.">
        <title>Streptomyces hoynatensis sp. nov., isolated from deep marine sediment.</title>
        <authorList>
            <person name="Veyisoglu A."/>
            <person name="Sahin N."/>
        </authorList>
    </citation>
    <scope>NUCLEOTIDE SEQUENCE [LARGE SCALE GENOMIC DNA]</scope>
    <source>
        <strain evidence="2 3">KCTC 29097</strain>
    </source>
</reference>
<keyword evidence="3" id="KW-1185">Reference proteome</keyword>
<evidence type="ECO:0000313" key="2">
    <source>
        <dbReference type="EMBL" id="RKN40924.1"/>
    </source>
</evidence>